<accession>A0A9P3PIN5</accession>
<feature type="compositionally biased region" description="Low complexity" evidence="1">
    <location>
        <begin position="69"/>
        <end position="78"/>
    </location>
</feature>
<evidence type="ECO:0000256" key="1">
    <source>
        <dbReference type="SAM" id="MobiDB-lite"/>
    </source>
</evidence>
<sequence length="302" mass="33334">MPGPIVTEDGEEEYFVDRVIDKRVRGVGKQYLVRWRGPHRSLPRPLSCPSLSLTALAVTHAQHRRDLAAVPLPSSSPLTTPPNTPSASRPPSPSSPTSSLVPPVSSRTAASVLAAPAPASVSSDSDSDIIPLAAPPIAIQRTAAKMSNLTIATQISQSHAPCITEGDITPKCLKDFERFSKRYFAHKKVEPADQVSKIIYNLEPLNIQLWIFTNAEELIVLTFPEFMGRLRAKWLLDGWEYDIAEVLNSFQHDTPFKSWSLKVREANTMLIAVEDLHVTEKKMRAHLRSLAPPNCHKLGLNS</sequence>
<reference evidence="2" key="1">
    <citation type="submission" date="2022-07" db="EMBL/GenBank/DDBJ databases">
        <title>The genome of Lyophyllum shimeji provides insight into the initial evolution of ectomycorrhizal fungal genome.</title>
        <authorList>
            <person name="Kobayashi Y."/>
            <person name="Shibata T."/>
            <person name="Hirakawa H."/>
            <person name="Shigenobu S."/>
            <person name="Nishiyama T."/>
            <person name="Yamada A."/>
            <person name="Hasebe M."/>
            <person name="Kawaguchi M."/>
        </authorList>
    </citation>
    <scope>NUCLEOTIDE SEQUENCE</scope>
    <source>
        <strain evidence="2">AT787</strain>
    </source>
</reference>
<name>A0A9P3PIN5_LYOSH</name>
<proteinExistence type="predicted"/>
<feature type="compositionally biased region" description="Pro residues" evidence="1">
    <location>
        <begin position="79"/>
        <end position="94"/>
    </location>
</feature>
<dbReference type="SUPFAM" id="SSF54160">
    <property type="entry name" value="Chromo domain-like"/>
    <property type="match status" value="1"/>
</dbReference>
<evidence type="ECO:0008006" key="4">
    <source>
        <dbReference type="Google" id="ProtNLM"/>
    </source>
</evidence>
<dbReference type="AlphaFoldDB" id="A0A9P3PIN5"/>
<keyword evidence="3" id="KW-1185">Reference proteome</keyword>
<dbReference type="Gene3D" id="2.40.50.40">
    <property type="match status" value="1"/>
</dbReference>
<gene>
    <name evidence="2" type="ORF">LshimejAT787_0309520</name>
</gene>
<dbReference type="OrthoDB" id="2369050at2759"/>
<dbReference type="EMBL" id="BRPK01000003">
    <property type="protein sequence ID" value="GLB36665.1"/>
    <property type="molecule type" value="Genomic_DNA"/>
</dbReference>
<comment type="caution">
    <text evidence="2">The sequence shown here is derived from an EMBL/GenBank/DDBJ whole genome shotgun (WGS) entry which is preliminary data.</text>
</comment>
<evidence type="ECO:0000313" key="3">
    <source>
        <dbReference type="Proteomes" id="UP001063166"/>
    </source>
</evidence>
<evidence type="ECO:0000313" key="2">
    <source>
        <dbReference type="EMBL" id="GLB36665.1"/>
    </source>
</evidence>
<dbReference type="Proteomes" id="UP001063166">
    <property type="component" value="Unassembled WGS sequence"/>
</dbReference>
<protein>
    <recommendedName>
        <fullName evidence="4">Chromo domain-containing protein</fullName>
    </recommendedName>
</protein>
<organism evidence="2 3">
    <name type="scientific">Lyophyllum shimeji</name>
    <name type="common">Hon-shimeji</name>
    <name type="synonym">Tricholoma shimeji</name>
    <dbReference type="NCBI Taxonomy" id="47721"/>
    <lineage>
        <taxon>Eukaryota</taxon>
        <taxon>Fungi</taxon>
        <taxon>Dikarya</taxon>
        <taxon>Basidiomycota</taxon>
        <taxon>Agaricomycotina</taxon>
        <taxon>Agaricomycetes</taxon>
        <taxon>Agaricomycetidae</taxon>
        <taxon>Agaricales</taxon>
        <taxon>Tricholomatineae</taxon>
        <taxon>Lyophyllaceae</taxon>
        <taxon>Lyophyllum</taxon>
    </lineage>
</organism>
<feature type="region of interest" description="Disordered" evidence="1">
    <location>
        <begin position="69"/>
        <end position="103"/>
    </location>
</feature>
<dbReference type="InterPro" id="IPR016197">
    <property type="entry name" value="Chromo-like_dom_sf"/>
</dbReference>